<evidence type="ECO:0000256" key="1">
    <source>
        <dbReference type="ARBA" id="ARBA00023125"/>
    </source>
</evidence>
<dbReference type="Pfam" id="PF01381">
    <property type="entry name" value="HTH_3"/>
    <property type="match status" value="1"/>
</dbReference>
<dbReference type="EMBL" id="FNPI01000015">
    <property type="protein sequence ID" value="SDZ51114.1"/>
    <property type="molecule type" value="Genomic_DNA"/>
</dbReference>
<dbReference type="STRING" id="1503961.SAMN05421736_11572"/>
<proteinExistence type="predicted"/>
<dbReference type="InterPro" id="IPR010982">
    <property type="entry name" value="Lambda_DNA-bd_dom_sf"/>
</dbReference>
<dbReference type="AlphaFoldDB" id="A0A1H3TLI1"/>
<protein>
    <submittedName>
        <fullName evidence="3">Helix-turn-helix</fullName>
    </submittedName>
</protein>
<accession>A0A1H3TLI1</accession>
<dbReference type="PROSITE" id="PS50943">
    <property type="entry name" value="HTH_CROC1"/>
    <property type="match status" value="1"/>
</dbReference>
<gene>
    <name evidence="3" type="ORF">SAMN05421736_11572</name>
</gene>
<reference evidence="4" key="1">
    <citation type="submission" date="2016-10" db="EMBL/GenBank/DDBJ databases">
        <authorList>
            <person name="Varghese N."/>
            <person name="Submissions S."/>
        </authorList>
    </citation>
    <scope>NUCLEOTIDE SEQUENCE [LARGE SCALE GENOMIC DNA]</scope>
    <source>
        <strain evidence="4">SP</strain>
    </source>
</reference>
<dbReference type="PANTHER" id="PTHR46558:SF11">
    <property type="entry name" value="HTH-TYPE TRANSCRIPTIONAL REGULATOR XRE"/>
    <property type="match status" value="1"/>
</dbReference>
<evidence type="ECO:0000313" key="3">
    <source>
        <dbReference type="EMBL" id="SDZ51114.1"/>
    </source>
</evidence>
<dbReference type="SUPFAM" id="SSF47413">
    <property type="entry name" value="lambda repressor-like DNA-binding domains"/>
    <property type="match status" value="1"/>
</dbReference>
<dbReference type="OrthoDB" id="72638at2"/>
<keyword evidence="1" id="KW-0238">DNA-binding</keyword>
<sequence>MKQTPKNKLKELRKKHNLTLRDLEKRIGINYSVISRIESGDRALTDSEINLICDFFQVSSEYLLGRTDKPDAEREEISRSFYGGPEDITEDEREYLDKQLAQYRELKKQFLENQKRNT</sequence>
<dbReference type="Gene3D" id="1.10.260.40">
    <property type="entry name" value="lambda repressor-like DNA-binding domains"/>
    <property type="match status" value="1"/>
</dbReference>
<evidence type="ECO:0000313" key="4">
    <source>
        <dbReference type="Proteomes" id="UP000198935"/>
    </source>
</evidence>
<feature type="domain" description="HTH cro/C1-type" evidence="2">
    <location>
        <begin position="9"/>
        <end position="63"/>
    </location>
</feature>
<evidence type="ECO:0000259" key="2">
    <source>
        <dbReference type="PROSITE" id="PS50943"/>
    </source>
</evidence>
<dbReference type="GO" id="GO:0003677">
    <property type="term" value="F:DNA binding"/>
    <property type="evidence" value="ECO:0007669"/>
    <property type="project" value="UniProtKB-KW"/>
</dbReference>
<organism evidence="3 4">
    <name type="scientific">Evansella caseinilytica</name>
    <dbReference type="NCBI Taxonomy" id="1503961"/>
    <lineage>
        <taxon>Bacteria</taxon>
        <taxon>Bacillati</taxon>
        <taxon>Bacillota</taxon>
        <taxon>Bacilli</taxon>
        <taxon>Bacillales</taxon>
        <taxon>Bacillaceae</taxon>
        <taxon>Evansella</taxon>
    </lineage>
</organism>
<dbReference type="SMART" id="SM00530">
    <property type="entry name" value="HTH_XRE"/>
    <property type="match status" value="1"/>
</dbReference>
<dbReference type="InterPro" id="IPR001387">
    <property type="entry name" value="Cro/C1-type_HTH"/>
</dbReference>
<dbReference type="PANTHER" id="PTHR46558">
    <property type="entry name" value="TRACRIPTIONAL REGULATORY PROTEIN-RELATED-RELATED"/>
    <property type="match status" value="1"/>
</dbReference>
<keyword evidence="4" id="KW-1185">Reference proteome</keyword>
<name>A0A1H3TLI1_9BACI</name>
<dbReference type="Proteomes" id="UP000198935">
    <property type="component" value="Unassembled WGS sequence"/>
</dbReference>
<dbReference type="CDD" id="cd00093">
    <property type="entry name" value="HTH_XRE"/>
    <property type="match status" value="1"/>
</dbReference>